<dbReference type="EMBL" id="BAOP01000001">
    <property type="protein sequence ID" value="GAC77949.1"/>
    <property type="molecule type" value="Genomic_DNA"/>
</dbReference>
<dbReference type="eggNOG" id="COG3336">
    <property type="taxonomic scope" value="Bacteria"/>
</dbReference>
<feature type="compositionally biased region" description="Basic and acidic residues" evidence="6">
    <location>
        <begin position="254"/>
        <end position="264"/>
    </location>
</feature>
<evidence type="ECO:0000256" key="3">
    <source>
        <dbReference type="ARBA" id="ARBA00022692"/>
    </source>
</evidence>
<evidence type="ECO:0000313" key="8">
    <source>
        <dbReference type="EMBL" id="GAC77949.1"/>
    </source>
</evidence>
<proteinExistence type="predicted"/>
<feature type="transmembrane region" description="Helical" evidence="7">
    <location>
        <begin position="55"/>
        <end position="74"/>
    </location>
</feature>
<name>M3VCV8_GORML</name>
<evidence type="ECO:0000256" key="6">
    <source>
        <dbReference type="SAM" id="MobiDB-lite"/>
    </source>
</evidence>
<evidence type="ECO:0000256" key="4">
    <source>
        <dbReference type="ARBA" id="ARBA00022989"/>
    </source>
</evidence>
<keyword evidence="5 7" id="KW-0472">Membrane</keyword>
<protein>
    <recommendedName>
        <fullName evidence="10">Integral membrane protein</fullName>
    </recommendedName>
</protein>
<sequence length="282" mass="29401">MNAHGHHGGTDPFSGVSDGASHMTMLAVAVSLAAILAYGVVASQAGGVRWPVHRFWFFVIGTAGVAWSTLAVAYGPAVMVGHVVGMMVAPALIVLARPVRLVLRSCSPDDRRRARQVVLMLRRLHGHRSVGWTVAEYVLSMALMLLTPLMAMLGGSVAAHVAMALYMAVCGGAFYSAVLGIGPGASVPSESVRRNAAWLASAGVVVVGAVIAAGFGWGGASNADGVLLMSIGGGAGLFVVAAVRRCGATSRKSRWDDERHDCNPRRQGSRRRLRAPDLVRGA</sequence>
<comment type="subcellular location">
    <subcellularLocation>
        <location evidence="1">Cell membrane</location>
        <topology evidence="1">Multi-pass membrane protein</topology>
    </subcellularLocation>
</comment>
<dbReference type="InterPro" id="IPR019108">
    <property type="entry name" value="Caa3_assmbl_CtaG-rel"/>
</dbReference>
<feature type="transmembrane region" description="Helical" evidence="7">
    <location>
        <begin position="197"/>
        <end position="220"/>
    </location>
</feature>
<dbReference type="AlphaFoldDB" id="M3VCV8"/>
<comment type="caution">
    <text evidence="8">The sequence shown here is derived from an EMBL/GenBank/DDBJ whole genome shotgun (WGS) entry which is preliminary data.</text>
</comment>
<keyword evidence="2" id="KW-1003">Cell membrane</keyword>
<gene>
    <name evidence="8" type="ORF">GM1_001_00740</name>
</gene>
<evidence type="ECO:0000256" key="5">
    <source>
        <dbReference type="ARBA" id="ARBA00023136"/>
    </source>
</evidence>
<organism evidence="8 9">
    <name type="scientific">Gordonia malaquae NBRC 108250</name>
    <dbReference type="NCBI Taxonomy" id="1223542"/>
    <lineage>
        <taxon>Bacteria</taxon>
        <taxon>Bacillati</taxon>
        <taxon>Actinomycetota</taxon>
        <taxon>Actinomycetes</taxon>
        <taxon>Mycobacteriales</taxon>
        <taxon>Gordoniaceae</taxon>
        <taxon>Gordonia</taxon>
    </lineage>
</organism>
<feature type="transmembrane region" description="Helical" evidence="7">
    <location>
        <begin position="20"/>
        <end position="43"/>
    </location>
</feature>
<feature type="region of interest" description="Disordered" evidence="6">
    <location>
        <begin position="254"/>
        <end position="282"/>
    </location>
</feature>
<evidence type="ECO:0008006" key="10">
    <source>
        <dbReference type="Google" id="ProtNLM"/>
    </source>
</evidence>
<keyword evidence="4 7" id="KW-1133">Transmembrane helix</keyword>
<feature type="transmembrane region" description="Helical" evidence="7">
    <location>
        <begin position="226"/>
        <end position="244"/>
    </location>
</feature>
<feature type="transmembrane region" description="Helical" evidence="7">
    <location>
        <begin position="130"/>
        <end position="151"/>
    </location>
</feature>
<evidence type="ECO:0000313" key="9">
    <source>
        <dbReference type="Proteomes" id="UP000035009"/>
    </source>
</evidence>
<reference evidence="8 9" key="1">
    <citation type="submission" date="2013-02" db="EMBL/GenBank/DDBJ databases">
        <title>Whole genome shotgun sequence of Gordonia malaquae NBRC 108250.</title>
        <authorList>
            <person name="Yoshida I."/>
            <person name="Hosoyama A."/>
            <person name="Tsuchikane K."/>
            <person name="Ando Y."/>
            <person name="Baba S."/>
            <person name="Ohji S."/>
            <person name="Hamada M."/>
            <person name="Tamura T."/>
            <person name="Yamazoe A."/>
            <person name="Yamazaki S."/>
            <person name="Fujita N."/>
        </authorList>
    </citation>
    <scope>NUCLEOTIDE SEQUENCE [LARGE SCALE GENOMIC DNA]</scope>
    <source>
        <strain evidence="8 9">NBRC 108250</strain>
    </source>
</reference>
<keyword evidence="3 7" id="KW-0812">Transmembrane</keyword>
<accession>M3VCV8</accession>
<dbReference type="GO" id="GO:0005886">
    <property type="term" value="C:plasma membrane"/>
    <property type="evidence" value="ECO:0007669"/>
    <property type="project" value="UniProtKB-SubCell"/>
</dbReference>
<evidence type="ECO:0000256" key="2">
    <source>
        <dbReference type="ARBA" id="ARBA00022475"/>
    </source>
</evidence>
<feature type="transmembrane region" description="Helical" evidence="7">
    <location>
        <begin position="163"/>
        <end position="185"/>
    </location>
</feature>
<keyword evidence="9" id="KW-1185">Reference proteome</keyword>
<dbReference type="Pfam" id="PF09678">
    <property type="entry name" value="Caa3_CtaG"/>
    <property type="match status" value="1"/>
</dbReference>
<feature type="transmembrane region" description="Helical" evidence="7">
    <location>
        <begin position="80"/>
        <end position="103"/>
    </location>
</feature>
<dbReference type="Proteomes" id="UP000035009">
    <property type="component" value="Unassembled WGS sequence"/>
</dbReference>
<evidence type="ECO:0000256" key="1">
    <source>
        <dbReference type="ARBA" id="ARBA00004651"/>
    </source>
</evidence>
<evidence type="ECO:0000256" key="7">
    <source>
        <dbReference type="SAM" id="Phobius"/>
    </source>
</evidence>